<dbReference type="InterPro" id="IPR001509">
    <property type="entry name" value="Epimerase_deHydtase"/>
</dbReference>
<gene>
    <name evidence="2" type="ORF">JW984_13115</name>
</gene>
<dbReference type="InterPro" id="IPR050177">
    <property type="entry name" value="Lipid_A_modif_metabolic_enz"/>
</dbReference>
<comment type="caution">
    <text evidence="2">The sequence shown here is derived from an EMBL/GenBank/DDBJ whole genome shotgun (WGS) entry which is preliminary data.</text>
</comment>
<sequence>MARSLIPRLLSLGFSVRGFDTEAVENPIEDVEYLTGDINKSSIMSEMTHGVDHIFHLPGRHPEDEGSSGKNREGKGFTTTIKLANIAKSLDVVSFVYLSSSEVYGIPRKILISEKEKRRPISRRGKELLRIEDYLINTMASRGIGVVIVRTPPITGWGAPKESFPSLVHGARRALTGRAIFLVGGGKYPVQYVDVEDLASALVRSIRKVKPGCLELNVAAEDVITQRDLADFFIDFYHSSSGTISLPAAAVPFLCLMRGLGAPLFATESNFLFYPQTIIDTFRAKELLLYSPKRTVESISEMLKSWDIEGTERGPRHMGKGYGGLFRD</sequence>
<proteinExistence type="predicted"/>
<evidence type="ECO:0000313" key="3">
    <source>
        <dbReference type="Proteomes" id="UP000809273"/>
    </source>
</evidence>
<organism evidence="2 3">
    <name type="scientific">Candidatus Zymogenus saltonus</name>
    <dbReference type="NCBI Taxonomy" id="2844893"/>
    <lineage>
        <taxon>Bacteria</taxon>
        <taxon>Deltaproteobacteria</taxon>
        <taxon>Candidatus Zymogenia</taxon>
        <taxon>Candidatus Zymogeniales</taxon>
        <taxon>Candidatus Zymogenaceae</taxon>
        <taxon>Candidatus Zymogenus</taxon>
    </lineage>
</organism>
<dbReference type="InterPro" id="IPR036291">
    <property type="entry name" value="NAD(P)-bd_dom_sf"/>
</dbReference>
<dbReference type="Gene3D" id="3.40.50.720">
    <property type="entry name" value="NAD(P)-binding Rossmann-like Domain"/>
    <property type="match status" value="1"/>
</dbReference>
<dbReference type="Proteomes" id="UP000809273">
    <property type="component" value="Unassembled WGS sequence"/>
</dbReference>
<dbReference type="SUPFAM" id="SSF51735">
    <property type="entry name" value="NAD(P)-binding Rossmann-fold domains"/>
    <property type="match status" value="1"/>
</dbReference>
<reference evidence="2" key="2">
    <citation type="submission" date="2021-01" db="EMBL/GenBank/DDBJ databases">
        <authorList>
            <person name="Hahn C.R."/>
            <person name="Youssef N.H."/>
            <person name="Elshahed M."/>
        </authorList>
    </citation>
    <scope>NUCLEOTIDE SEQUENCE</scope>
    <source>
        <strain evidence="2">Zod_Metabat.24</strain>
    </source>
</reference>
<protein>
    <submittedName>
        <fullName evidence="2">NAD-dependent epimerase/dehydratase family protein</fullName>
    </submittedName>
</protein>
<dbReference type="AlphaFoldDB" id="A0A9D8PRD4"/>
<feature type="domain" description="NAD-dependent epimerase/dehydratase" evidence="1">
    <location>
        <begin position="3"/>
        <end position="210"/>
    </location>
</feature>
<dbReference type="EMBL" id="JAFGIX010000067">
    <property type="protein sequence ID" value="MBN1574130.1"/>
    <property type="molecule type" value="Genomic_DNA"/>
</dbReference>
<accession>A0A9D8PRD4</accession>
<name>A0A9D8PRD4_9DELT</name>
<evidence type="ECO:0000313" key="2">
    <source>
        <dbReference type="EMBL" id="MBN1574130.1"/>
    </source>
</evidence>
<reference evidence="2" key="1">
    <citation type="journal article" date="2021" name="Environ. Microbiol.">
        <title>Genomic characterization of three novel Desulfobacterota classes expand the metabolic and phylogenetic diversity of the phylum.</title>
        <authorList>
            <person name="Murphy C.L."/>
            <person name="Biggerstaff J."/>
            <person name="Eichhorn A."/>
            <person name="Ewing E."/>
            <person name="Shahan R."/>
            <person name="Soriano D."/>
            <person name="Stewart S."/>
            <person name="VanMol K."/>
            <person name="Walker R."/>
            <person name="Walters P."/>
            <person name="Elshahed M.S."/>
            <person name="Youssef N.H."/>
        </authorList>
    </citation>
    <scope>NUCLEOTIDE SEQUENCE</scope>
    <source>
        <strain evidence="2">Zod_Metabat.24</strain>
    </source>
</reference>
<dbReference type="Pfam" id="PF01370">
    <property type="entry name" value="Epimerase"/>
    <property type="match status" value="1"/>
</dbReference>
<dbReference type="PANTHER" id="PTHR43245">
    <property type="entry name" value="BIFUNCTIONAL POLYMYXIN RESISTANCE PROTEIN ARNA"/>
    <property type="match status" value="1"/>
</dbReference>
<evidence type="ECO:0000259" key="1">
    <source>
        <dbReference type="Pfam" id="PF01370"/>
    </source>
</evidence>